<dbReference type="EMBL" id="JASVDS010000005">
    <property type="protein sequence ID" value="MDL5033638.1"/>
    <property type="molecule type" value="Genomic_DNA"/>
</dbReference>
<comment type="caution">
    <text evidence="2">The sequence shown here is derived from an EMBL/GenBank/DDBJ whole genome shotgun (WGS) entry which is preliminary data.</text>
</comment>
<reference evidence="2 3" key="1">
    <citation type="submission" date="2023-06" db="EMBL/GenBank/DDBJ databases">
        <title>Pelomonas sp. APW6 16S ribosomal RNA gene genome sequencing and assembly.</title>
        <authorList>
            <person name="Woo H."/>
        </authorList>
    </citation>
    <scope>NUCLEOTIDE SEQUENCE [LARGE SCALE GENOMIC DNA]</scope>
    <source>
        <strain evidence="2 3">APW6</strain>
    </source>
</reference>
<feature type="region of interest" description="Disordered" evidence="1">
    <location>
        <begin position="110"/>
        <end position="133"/>
    </location>
</feature>
<keyword evidence="3" id="KW-1185">Reference proteome</keyword>
<protein>
    <submittedName>
        <fullName evidence="2">Uncharacterized protein</fullName>
    </submittedName>
</protein>
<organism evidence="2 3">
    <name type="scientific">Roseateles subflavus</name>
    <dbReference type="NCBI Taxonomy" id="3053353"/>
    <lineage>
        <taxon>Bacteria</taxon>
        <taxon>Pseudomonadati</taxon>
        <taxon>Pseudomonadota</taxon>
        <taxon>Betaproteobacteria</taxon>
        <taxon>Burkholderiales</taxon>
        <taxon>Sphaerotilaceae</taxon>
        <taxon>Roseateles</taxon>
    </lineage>
</organism>
<gene>
    <name evidence="2" type="ORF">QRD43_17120</name>
</gene>
<name>A0ABT7LL91_9BURK</name>
<evidence type="ECO:0000313" key="2">
    <source>
        <dbReference type="EMBL" id="MDL5033638.1"/>
    </source>
</evidence>
<dbReference type="RefSeq" id="WP_285983721.1">
    <property type="nucleotide sequence ID" value="NZ_JASVDS010000005.1"/>
</dbReference>
<sequence>MSTLPPPDTPEALSQDLERPLIDVENCLNLLGEALARRDTPAIETHSAALHQALQVAMNSFMEAARNGKVPPQLRNRLVQAGGRVAAQRESLNRANASLDRAIDVLIPPEPGGVYGASGKNERKSSLGGSIQA</sequence>
<evidence type="ECO:0000313" key="3">
    <source>
        <dbReference type="Proteomes" id="UP001238603"/>
    </source>
</evidence>
<proteinExistence type="predicted"/>
<dbReference type="Proteomes" id="UP001238603">
    <property type="component" value="Unassembled WGS sequence"/>
</dbReference>
<accession>A0ABT7LL91</accession>
<evidence type="ECO:0000256" key="1">
    <source>
        <dbReference type="SAM" id="MobiDB-lite"/>
    </source>
</evidence>